<proteinExistence type="predicted"/>
<feature type="transmembrane region" description="Helical" evidence="2">
    <location>
        <begin position="140"/>
        <end position="157"/>
    </location>
</feature>
<reference evidence="3 4" key="1">
    <citation type="journal article" date="2023" name="IScience">
        <title>Expanded male sex-determining region conserved during the evolution of homothallism in the green alga Volvox.</title>
        <authorList>
            <person name="Yamamoto K."/>
            <person name="Matsuzaki R."/>
            <person name="Mahakham W."/>
            <person name="Heman W."/>
            <person name="Sekimoto H."/>
            <person name="Kawachi M."/>
            <person name="Minakuchi Y."/>
            <person name="Toyoda A."/>
            <person name="Nozaki H."/>
        </authorList>
    </citation>
    <scope>NUCLEOTIDE SEQUENCE [LARGE SCALE GENOMIC DNA]</scope>
    <source>
        <strain evidence="3 4">NIES-4468</strain>
    </source>
</reference>
<sequence>MIRSGLQSSINRVGATYGRSSIHRSSAIALGKEIRRSNRTRAQERSDQGAQTSGATSKRSAGTAEGAPSPAINGIPSNINTARDVPTLGINSTSFESSKLSISNNRKEKASSSSSGNKKEGDGDEIAGFSMVDIATTTSFIEKLAGALVMYGLTVLLSNLSDVDATHGMLWNDGVPLAIGAAAAAPVMLAVGLLFLPSLDVGFKLSELRTVSEVDQDEDAAILDLTGGLTGNMLGPDDEFRKGKEPAITSEAIKRGLWLYQVHVLKPWFPSFRWSSVGFLYLASCAAAGAQELLVRGYGGTLLTDWYNNLLASTTDVNNPIYWAKVFKLVTPDTGRWLAAFSLIALQVSLSGAAASRASSFARTALNRVGRVPSEPLVKGVVVQNVRLTLELGGKAEPMVEGEDKVTVEVPTPEDVVVYWASLGVSILLCGAVNCAWAASGSLLGSYTAQVVIDGVVTGMQQFKTTQLTEKELWEQIQQEQAEEDESDSDTAGQ</sequence>
<keyword evidence="2" id="KW-1133">Transmembrane helix</keyword>
<feature type="compositionally biased region" description="Polar residues" evidence="1">
    <location>
        <begin position="48"/>
        <end position="60"/>
    </location>
</feature>
<evidence type="ECO:0000256" key="1">
    <source>
        <dbReference type="SAM" id="MobiDB-lite"/>
    </source>
</evidence>
<protein>
    <submittedName>
        <fullName evidence="3">Uncharacterized protein</fullName>
    </submittedName>
</protein>
<keyword evidence="4" id="KW-1185">Reference proteome</keyword>
<feature type="region of interest" description="Disordered" evidence="1">
    <location>
        <begin position="99"/>
        <end position="122"/>
    </location>
</feature>
<evidence type="ECO:0000313" key="4">
    <source>
        <dbReference type="Proteomes" id="UP001165090"/>
    </source>
</evidence>
<feature type="region of interest" description="Disordered" evidence="1">
    <location>
        <begin position="28"/>
        <end position="80"/>
    </location>
</feature>
<organism evidence="3 4">
    <name type="scientific">Volvox africanus</name>
    <dbReference type="NCBI Taxonomy" id="51714"/>
    <lineage>
        <taxon>Eukaryota</taxon>
        <taxon>Viridiplantae</taxon>
        <taxon>Chlorophyta</taxon>
        <taxon>core chlorophytes</taxon>
        <taxon>Chlorophyceae</taxon>
        <taxon>CS clade</taxon>
        <taxon>Chlamydomonadales</taxon>
        <taxon>Volvocaceae</taxon>
        <taxon>Volvox</taxon>
    </lineage>
</organism>
<feature type="compositionally biased region" description="Basic and acidic residues" evidence="1">
    <location>
        <begin position="32"/>
        <end position="47"/>
    </location>
</feature>
<comment type="caution">
    <text evidence="3">The sequence shown here is derived from an EMBL/GenBank/DDBJ whole genome shotgun (WGS) entry which is preliminary data.</text>
</comment>
<keyword evidence="2" id="KW-0472">Membrane</keyword>
<keyword evidence="2" id="KW-0812">Transmembrane</keyword>
<evidence type="ECO:0000256" key="2">
    <source>
        <dbReference type="SAM" id="Phobius"/>
    </source>
</evidence>
<feature type="transmembrane region" description="Helical" evidence="2">
    <location>
        <begin position="177"/>
        <end position="196"/>
    </location>
</feature>
<gene>
    <name evidence="3" type="ORF">VaNZ11_012141</name>
</gene>
<accession>A0ABQ5SE70</accession>
<name>A0ABQ5SE70_9CHLO</name>
<dbReference type="Proteomes" id="UP001165090">
    <property type="component" value="Unassembled WGS sequence"/>
</dbReference>
<dbReference type="EMBL" id="BSDZ01000079">
    <property type="protein sequence ID" value="GLI67850.1"/>
    <property type="molecule type" value="Genomic_DNA"/>
</dbReference>
<evidence type="ECO:0000313" key="3">
    <source>
        <dbReference type="EMBL" id="GLI67850.1"/>
    </source>
</evidence>